<dbReference type="Gene3D" id="2.40.160.20">
    <property type="match status" value="1"/>
</dbReference>
<keyword evidence="5" id="KW-1185">Reference proteome</keyword>
<evidence type="ECO:0000313" key="5">
    <source>
        <dbReference type="Proteomes" id="UP000265916"/>
    </source>
</evidence>
<feature type="domain" description="Outer membrane protein beta-barrel" evidence="3">
    <location>
        <begin position="9"/>
        <end position="185"/>
    </location>
</feature>
<gene>
    <name evidence="4" type="ORF">CKF58_02800</name>
</gene>
<dbReference type="InterPro" id="IPR011250">
    <property type="entry name" value="OMP/PagP_B-barrel"/>
</dbReference>
<protein>
    <recommendedName>
        <fullName evidence="3">Outer membrane protein beta-barrel domain-containing protein</fullName>
    </recommendedName>
</protein>
<evidence type="ECO:0000256" key="1">
    <source>
        <dbReference type="ARBA" id="ARBA00022729"/>
    </source>
</evidence>
<dbReference type="InterPro" id="IPR027385">
    <property type="entry name" value="Beta-barrel_OMP"/>
</dbReference>
<comment type="caution">
    <text evidence="4">The sequence shown here is derived from an EMBL/GenBank/DDBJ whole genome shotgun (WGS) entry which is preliminary data.</text>
</comment>
<dbReference type="OrthoDB" id="5676716at2"/>
<evidence type="ECO:0000313" key="4">
    <source>
        <dbReference type="EMBL" id="RIY39135.1"/>
    </source>
</evidence>
<evidence type="ECO:0000259" key="3">
    <source>
        <dbReference type="Pfam" id="PF13505"/>
    </source>
</evidence>
<dbReference type="Proteomes" id="UP000265916">
    <property type="component" value="Unassembled WGS sequence"/>
</dbReference>
<feature type="signal peptide" evidence="2">
    <location>
        <begin position="1"/>
        <end position="22"/>
    </location>
</feature>
<dbReference type="SUPFAM" id="SSF56925">
    <property type="entry name" value="OMPA-like"/>
    <property type="match status" value="1"/>
</dbReference>
<dbReference type="EMBL" id="NRJG01000041">
    <property type="protein sequence ID" value="RIY39135.1"/>
    <property type="molecule type" value="Genomic_DNA"/>
</dbReference>
<reference evidence="4 5" key="1">
    <citation type="submission" date="2017-08" db="EMBL/GenBank/DDBJ databases">
        <title>Reclassification of Bisgaard taxon 37 and 44.</title>
        <authorList>
            <person name="Christensen H."/>
        </authorList>
    </citation>
    <scope>NUCLEOTIDE SEQUENCE [LARGE SCALE GENOMIC DNA]</scope>
    <source>
        <strain evidence="4 5">111</strain>
    </source>
</reference>
<proteinExistence type="predicted"/>
<accession>A0A3A1YN78</accession>
<evidence type="ECO:0000256" key="2">
    <source>
        <dbReference type="SAM" id="SignalP"/>
    </source>
</evidence>
<feature type="chain" id="PRO_5017389405" description="Outer membrane protein beta-barrel domain-containing protein" evidence="2">
    <location>
        <begin position="23"/>
        <end position="191"/>
    </location>
</feature>
<name>A0A3A1YN78_9GAMM</name>
<organism evidence="4 5">
    <name type="scientific">Psittacicella hinzii</name>
    <dbReference type="NCBI Taxonomy" id="2028575"/>
    <lineage>
        <taxon>Bacteria</taxon>
        <taxon>Pseudomonadati</taxon>
        <taxon>Pseudomonadota</taxon>
        <taxon>Gammaproteobacteria</taxon>
        <taxon>Pasteurellales</taxon>
        <taxon>Psittacicellaceae</taxon>
        <taxon>Psittacicella</taxon>
    </lineage>
</organism>
<dbReference type="AlphaFoldDB" id="A0A3A1YN78"/>
<sequence>MKKSLLALAASAALLSATPAFANNNLGSTYVTLNVQTGVKNTLLDDHSQGVYGLFADYNFALAKDFYIGGEFAYNHGSKRLSAFNNRRVSDDNFNLGFQTKYLFANDSAFTPFVGGGLGYNYSHFSGFGGTENASGIYGQLQAGTTYGDHLQAGLRYQVNNLSSNFRDNFSNRDLVNKAQHSLTVFVGFVY</sequence>
<keyword evidence="1 2" id="KW-0732">Signal</keyword>
<dbReference type="Pfam" id="PF13505">
    <property type="entry name" value="OMP_b-brl"/>
    <property type="match status" value="1"/>
</dbReference>
<dbReference type="RefSeq" id="WP_119530716.1">
    <property type="nucleotide sequence ID" value="NZ_JBHSSP010000009.1"/>
</dbReference>